<dbReference type="GeneTree" id="ENSGT00940000164909"/>
<evidence type="ECO:0000259" key="6">
    <source>
        <dbReference type="PROSITE" id="PS51456"/>
    </source>
</evidence>
<dbReference type="PROSITE" id="PS51456">
    <property type="entry name" value="MYOSIN_MOTOR"/>
    <property type="match status" value="1"/>
</dbReference>
<keyword evidence="5" id="KW-0009">Actin-binding</keyword>
<evidence type="ECO:0000256" key="5">
    <source>
        <dbReference type="PROSITE-ProRule" id="PRU00782"/>
    </source>
</evidence>
<keyword evidence="1" id="KW-0547">Nucleotide-binding</keyword>
<proteinExistence type="inferred from homology"/>
<evidence type="ECO:0000256" key="3">
    <source>
        <dbReference type="ARBA" id="ARBA00023123"/>
    </source>
</evidence>
<keyword evidence="8" id="KW-1185">Reference proteome</keyword>
<name>A0A4W5LL90_9TELE</name>
<dbReference type="InterPro" id="IPR001609">
    <property type="entry name" value="Myosin_head_motor_dom-like"/>
</dbReference>
<dbReference type="InterPro" id="IPR036961">
    <property type="entry name" value="Kinesin_motor_dom_sf"/>
</dbReference>
<evidence type="ECO:0000313" key="8">
    <source>
        <dbReference type="Proteomes" id="UP000314982"/>
    </source>
</evidence>
<evidence type="ECO:0000256" key="4">
    <source>
        <dbReference type="ARBA" id="ARBA00023175"/>
    </source>
</evidence>
<organism evidence="7 8">
    <name type="scientific">Hucho hucho</name>
    <name type="common">huchen</name>
    <dbReference type="NCBI Taxonomy" id="62062"/>
    <lineage>
        <taxon>Eukaryota</taxon>
        <taxon>Metazoa</taxon>
        <taxon>Chordata</taxon>
        <taxon>Craniata</taxon>
        <taxon>Vertebrata</taxon>
        <taxon>Euteleostomi</taxon>
        <taxon>Actinopterygii</taxon>
        <taxon>Neopterygii</taxon>
        <taxon>Teleostei</taxon>
        <taxon>Protacanthopterygii</taxon>
        <taxon>Salmoniformes</taxon>
        <taxon>Salmonidae</taxon>
        <taxon>Salmoninae</taxon>
        <taxon>Hucho</taxon>
    </lineage>
</organism>
<dbReference type="Ensembl" id="ENSHHUT00000027608.1">
    <property type="protein sequence ID" value="ENSHHUP00000026559.1"/>
    <property type="gene ID" value="ENSHHUG00000016821.1"/>
</dbReference>
<dbReference type="InterPro" id="IPR051724">
    <property type="entry name" value="Actin_motor_Myosin"/>
</dbReference>
<dbReference type="GO" id="GO:0016459">
    <property type="term" value="C:myosin complex"/>
    <property type="evidence" value="ECO:0007669"/>
    <property type="project" value="UniProtKB-KW"/>
</dbReference>
<accession>A0A4W5LL90</accession>
<dbReference type="GO" id="GO:0003774">
    <property type="term" value="F:cytoskeletal motor activity"/>
    <property type="evidence" value="ECO:0007669"/>
    <property type="project" value="InterPro"/>
</dbReference>
<dbReference type="PANTHER" id="PTHR46049:SF4">
    <property type="entry name" value="UNCONVENTIONAL MYOSIN-X"/>
    <property type="match status" value="1"/>
</dbReference>
<dbReference type="GO" id="GO:0044295">
    <property type="term" value="C:axonal growth cone"/>
    <property type="evidence" value="ECO:0007669"/>
    <property type="project" value="TreeGrafter"/>
</dbReference>
<reference evidence="8" key="1">
    <citation type="submission" date="2018-06" db="EMBL/GenBank/DDBJ databases">
        <title>Genome assembly of Danube salmon.</title>
        <authorList>
            <person name="Macqueen D.J."/>
            <person name="Gundappa M.K."/>
        </authorList>
    </citation>
    <scope>NUCLEOTIDE SEQUENCE [LARGE SCALE GENOMIC DNA]</scope>
</reference>
<comment type="similarity">
    <text evidence="5">Belongs to the TRAFAC class myosin-kinesin ATPase superfamily. Myosin family.</text>
</comment>
<reference evidence="7" key="2">
    <citation type="submission" date="2025-08" db="UniProtKB">
        <authorList>
            <consortium name="Ensembl"/>
        </authorList>
    </citation>
    <scope>IDENTIFICATION</scope>
</reference>
<sequence length="106" mass="11812">MILRGEEICSPLTVEQAVGSRDSVAMALYAQSFSWIITRINQKVRGKDNFKSIGILDIFGFENFEVRLRFPFFVVGTESCCHANSLSCQTLTLELVKMAETAPGQC</sequence>
<evidence type="ECO:0000256" key="1">
    <source>
        <dbReference type="ARBA" id="ARBA00022741"/>
    </source>
</evidence>
<keyword evidence="3 5" id="KW-0518">Myosin</keyword>
<dbReference type="InterPro" id="IPR027417">
    <property type="entry name" value="P-loop_NTPase"/>
</dbReference>
<protein>
    <recommendedName>
        <fullName evidence="6">Myosin motor domain-containing protein</fullName>
    </recommendedName>
</protein>
<dbReference type="PANTHER" id="PTHR46049">
    <property type="entry name" value="AGAP003327-PA"/>
    <property type="match status" value="1"/>
</dbReference>
<reference evidence="7" key="3">
    <citation type="submission" date="2025-09" db="UniProtKB">
        <authorList>
            <consortium name="Ensembl"/>
        </authorList>
    </citation>
    <scope>IDENTIFICATION</scope>
</reference>
<evidence type="ECO:0000256" key="2">
    <source>
        <dbReference type="ARBA" id="ARBA00022840"/>
    </source>
</evidence>
<dbReference type="Pfam" id="PF00063">
    <property type="entry name" value="Myosin_head"/>
    <property type="match status" value="1"/>
</dbReference>
<dbReference type="Gene3D" id="1.20.120.720">
    <property type="entry name" value="Myosin VI head, motor domain, U50 subdomain"/>
    <property type="match status" value="1"/>
</dbReference>
<keyword evidence="2" id="KW-0067">ATP-binding</keyword>
<keyword evidence="4" id="KW-0505">Motor protein</keyword>
<comment type="caution">
    <text evidence="5">Lacks conserved residue(s) required for the propagation of feature annotation.</text>
</comment>
<feature type="domain" description="Myosin motor" evidence="6">
    <location>
        <begin position="1"/>
        <end position="106"/>
    </location>
</feature>
<dbReference type="Proteomes" id="UP000314982">
    <property type="component" value="Unassembled WGS sequence"/>
</dbReference>
<dbReference type="GO" id="GO:0005524">
    <property type="term" value="F:ATP binding"/>
    <property type="evidence" value="ECO:0007669"/>
    <property type="project" value="UniProtKB-KW"/>
</dbReference>
<dbReference type="SUPFAM" id="SSF52540">
    <property type="entry name" value="P-loop containing nucleoside triphosphate hydrolases"/>
    <property type="match status" value="1"/>
</dbReference>
<evidence type="ECO:0000313" key="7">
    <source>
        <dbReference type="Ensembl" id="ENSHHUP00000026559.1"/>
    </source>
</evidence>
<dbReference type="GO" id="GO:0003779">
    <property type="term" value="F:actin binding"/>
    <property type="evidence" value="ECO:0007669"/>
    <property type="project" value="UniProtKB-KW"/>
</dbReference>
<dbReference type="AlphaFoldDB" id="A0A4W5LL90"/>
<dbReference type="GO" id="GO:0048675">
    <property type="term" value="P:axon extension"/>
    <property type="evidence" value="ECO:0007669"/>
    <property type="project" value="TreeGrafter"/>
</dbReference>
<dbReference type="Gene3D" id="3.40.850.10">
    <property type="entry name" value="Kinesin motor domain"/>
    <property type="match status" value="1"/>
</dbReference>